<dbReference type="InterPro" id="IPR016152">
    <property type="entry name" value="PTrfase/Anion_transptr"/>
</dbReference>
<sequence>MKLDKELVVIDLEVDSKEEALEVLGKQLLEIGVVKEGFVESILKREEAFPTGLPTAPFGVAIPHTDGDMVNESKIAFALLKEPVKFYMMGKNDELVAVKMIFMLALKTPEDQLEMLQKLVGMFQNPETVTKLAETKDVDALNKLISDTA</sequence>
<dbReference type="SUPFAM" id="SSF55804">
    <property type="entry name" value="Phoshotransferase/anion transport protein"/>
    <property type="match status" value="1"/>
</dbReference>
<dbReference type="OrthoDB" id="370976at2"/>
<comment type="caution">
    <text evidence="2">The sequence shown here is derived from an EMBL/GenBank/DDBJ whole genome shotgun (WGS) entry which is preliminary data.</text>
</comment>
<dbReference type="AlphaFoldDB" id="A0A2P8H466"/>
<dbReference type="CDD" id="cd00211">
    <property type="entry name" value="PTS_IIA_fru"/>
    <property type="match status" value="1"/>
</dbReference>
<dbReference type="Gene3D" id="3.40.930.10">
    <property type="entry name" value="Mannitol-specific EII, Chain A"/>
    <property type="match status" value="1"/>
</dbReference>
<dbReference type="RefSeq" id="WP_106532509.1">
    <property type="nucleotide sequence ID" value="NZ_PYAT01000003.1"/>
</dbReference>
<dbReference type="EMBL" id="PYAT01000003">
    <property type="protein sequence ID" value="PSL40998.1"/>
    <property type="molecule type" value="Genomic_DNA"/>
</dbReference>
<reference evidence="2 3" key="1">
    <citation type="submission" date="2018-03" db="EMBL/GenBank/DDBJ databases">
        <title>Genomic Encyclopedia of Type Strains, Phase III (KMG-III): the genomes of soil and plant-associated and newly described type strains.</title>
        <authorList>
            <person name="Whitman W."/>
        </authorList>
    </citation>
    <scope>NUCLEOTIDE SEQUENCE [LARGE SCALE GENOMIC DNA]</scope>
    <source>
        <strain evidence="2 3">CGMCC 1.12259</strain>
    </source>
</reference>
<organism evidence="2 3">
    <name type="scientific">Planomicrobium soli</name>
    <dbReference type="NCBI Taxonomy" id="1176648"/>
    <lineage>
        <taxon>Bacteria</taxon>
        <taxon>Bacillati</taxon>
        <taxon>Bacillota</taxon>
        <taxon>Bacilli</taxon>
        <taxon>Bacillales</taxon>
        <taxon>Caryophanaceae</taxon>
        <taxon>Planomicrobium</taxon>
    </lineage>
</organism>
<dbReference type="PROSITE" id="PS51094">
    <property type="entry name" value="PTS_EIIA_TYPE_2"/>
    <property type="match status" value="1"/>
</dbReference>
<evidence type="ECO:0000259" key="1">
    <source>
        <dbReference type="PROSITE" id="PS51094"/>
    </source>
</evidence>
<name>A0A2P8H466_9BACL</name>
<dbReference type="InterPro" id="IPR002178">
    <property type="entry name" value="PTS_EIIA_type-2_dom"/>
</dbReference>
<gene>
    <name evidence="2" type="ORF">B0H99_103132</name>
</gene>
<protein>
    <submittedName>
        <fullName evidence="2">PTS system IIA component (Gat family)</fullName>
    </submittedName>
</protein>
<dbReference type="PANTHER" id="PTHR47738">
    <property type="entry name" value="PTS SYSTEM FRUCTOSE-LIKE EIIA COMPONENT-RELATED"/>
    <property type="match status" value="1"/>
</dbReference>
<evidence type="ECO:0000313" key="2">
    <source>
        <dbReference type="EMBL" id="PSL40998.1"/>
    </source>
</evidence>
<keyword evidence="3" id="KW-1185">Reference proteome</keyword>
<feature type="domain" description="PTS EIIA type-2" evidence="1">
    <location>
        <begin position="1"/>
        <end position="148"/>
    </location>
</feature>
<dbReference type="Pfam" id="PF00359">
    <property type="entry name" value="PTS_EIIA_2"/>
    <property type="match status" value="1"/>
</dbReference>
<dbReference type="Proteomes" id="UP000242682">
    <property type="component" value="Unassembled WGS sequence"/>
</dbReference>
<accession>A0A2P8H466</accession>
<proteinExistence type="predicted"/>
<dbReference type="InterPro" id="IPR051541">
    <property type="entry name" value="PTS_SugarTrans_NitroReg"/>
</dbReference>
<evidence type="ECO:0000313" key="3">
    <source>
        <dbReference type="Proteomes" id="UP000242682"/>
    </source>
</evidence>
<dbReference type="PANTHER" id="PTHR47738:SF3">
    <property type="entry name" value="PHOSPHOTRANSFERASE SYSTEM MANNITOL_FRUCTOSE-SPECIFIC IIA DOMAIN CONTAINING PROTEIN"/>
    <property type="match status" value="1"/>
</dbReference>